<reference evidence="3" key="2">
    <citation type="journal article" date="2013" name="PLoS Genet.">
        <title>Comparative genome structure, secondary metabolite, and effector coding capacity across Cochliobolus pathogens.</title>
        <authorList>
            <person name="Condon B.J."/>
            <person name="Leng Y."/>
            <person name="Wu D."/>
            <person name="Bushley K.E."/>
            <person name="Ohm R.A."/>
            <person name="Otillar R."/>
            <person name="Martin J."/>
            <person name="Schackwitz W."/>
            <person name="Grimwood J."/>
            <person name="MohdZainudin N."/>
            <person name="Xue C."/>
            <person name="Wang R."/>
            <person name="Manning V.A."/>
            <person name="Dhillon B."/>
            <person name="Tu Z.J."/>
            <person name="Steffenson B.J."/>
            <person name="Salamov A."/>
            <person name="Sun H."/>
            <person name="Lowry S."/>
            <person name="LaButti K."/>
            <person name="Han J."/>
            <person name="Copeland A."/>
            <person name="Lindquist E."/>
            <person name="Barry K."/>
            <person name="Schmutz J."/>
            <person name="Baker S.E."/>
            <person name="Ciuffetti L.M."/>
            <person name="Grigoriev I.V."/>
            <person name="Zhong S."/>
            <person name="Turgeon B.G."/>
        </authorList>
    </citation>
    <scope>NUCLEOTIDE SEQUENCE [LARGE SCALE GENOMIC DNA]</scope>
    <source>
        <strain evidence="3">C5 / ATCC 48332 / race O</strain>
    </source>
</reference>
<name>M2UL40_COCH5</name>
<feature type="region of interest" description="Disordered" evidence="1">
    <location>
        <begin position="1"/>
        <end position="34"/>
    </location>
</feature>
<evidence type="ECO:0000313" key="3">
    <source>
        <dbReference type="Proteomes" id="UP000016936"/>
    </source>
</evidence>
<keyword evidence="3" id="KW-1185">Reference proteome</keyword>
<reference evidence="2 3" key="1">
    <citation type="journal article" date="2012" name="PLoS Pathog.">
        <title>Diverse lifestyles and strategies of plant pathogenesis encoded in the genomes of eighteen Dothideomycetes fungi.</title>
        <authorList>
            <person name="Ohm R.A."/>
            <person name="Feau N."/>
            <person name="Henrissat B."/>
            <person name="Schoch C.L."/>
            <person name="Horwitz B.A."/>
            <person name="Barry K.W."/>
            <person name="Condon B.J."/>
            <person name="Copeland A.C."/>
            <person name="Dhillon B."/>
            <person name="Glaser F."/>
            <person name="Hesse C.N."/>
            <person name="Kosti I."/>
            <person name="LaButti K."/>
            <person name="Lindquist E.A."/>
            <person name="Lucas S."/>
            <person name="Salamov A.A."/>
            <person name="Bradshaw R.E."/>
            <person name="Ciuffetti L."/>
            <person name="Hamelin R.C."/>
            <person name="Kema G.H.J."/>
            <person name="Lawrence C."/>
            <person name="Scott J.A."/>
            <person name="Spatafora J.W."/>
            <person name="Turgeon B.G."/>
            <person name="de Wit P.J.G.M."/>
            <person name="Zhong S."/>
            <person name="Goodwin S.B."/>
            <person name="Grigoriev I.V."/>
        </authorList>
    </citation>
    <scope>NUCLEOTIDE SEQUENCE [LARGE SCALE GENOMIC DNA]</scope>
    <source>
        <strain evidence="3">C5 / ATCC 48332 / race O</strain>
    </source>
</reference>
<feature type="region of interest" description="Disordered" evidence="1">
    <location>
        <begin position="91"/>
        <end position="119"/>
    </location>
</feature>
<gene>
    <name evidence="2" type="ORF">COCHEDRAFT_1022972</name>
</gene>
<accession>M2UL40</accession>
<protein>
    <submittedName>
        <fullName evidence="2">Uncharacterized protein</fullName>
    </submittedName>
</protein>
<sequence length="119" mass="13396">MAFENLNMASSAPSNVLSRFTRSPQDSTISLTGEKTEEYDWHGTIGIVRSESNTKYPNERETHHLRIQRSDFPNFLSWREKYGATAAVALGKQPPEKNKKKSNVCTNSTDRALTLPAHT</sequence>
<organism evidence="2 3">
    <name type="scientific">Cochliobolus heterostrophus (strain C5 / ATCC 48332 / race O)</name>
    <name type="common">Southern corn leaf blight fungus</name>
    <name type="synonym">Bipolaris maydis</name>
    <dbReference type="NCBI Taxonomy" id="701091"/>
    <lineage>
        <taxon>Eukaryota</taxon>
        <taxon>Fungi</taxon>
        <taxon>Dikarya</taxon>
        <taxon>Ascomycota</taxon>
        <taxon>Pezizomycotina</taxon>
        <taxon>Dothideomycetes</taxon>
        <taxon>Pleosporomycetidae</taxon>
        <taxon>Pleosporales</taxon>
        <taxon>Pleosporineae</taxon>
        <taxon>Pleosporaceae</taxon>
        <taxon>Bipolaris</taxon>
    </lineage>
</organism>
<dbReference type="HOGENOM" id="CLU_2061271_0_0_1"/>
<dbReference type="AlphaFoldDB" id="M2UL40"/>
<feature type="compositionally biased region" description="Polar residues" evidence="1">
    <location>
        <begin position="7"/>
        <end position="33"/>
    </location>
</feature>
<dbReference type="EMBL" id="KB445580">
    <property type="protein sequence ID" value="EMD88682.1"/>
    <property type="molecule type" value="Genomic_DNA"/>
</dbReference>
<evidence type="ECO:0000256" key="1">
    <source>
        <dbReference type="SAM" id="MobiDB-lite"/>
    </source>
</evidence>
<evidence type="ECO:0000313" key="2">
    <source>
        <dbReference type="EMBL" id="EMD88682.1"/>
    </source>
</evidence>
<proteinExistence type="predicted"/>
<dbReference type="Proteomes" id="UP000016936">
    <property type="component" value="Unassembled WGS sequence"/>
</dbReference>